<organism evidence="2 3">
    <name type="scientific">Petrolisthes manimaculis</name>
    <dbReference type="NCBI Taxonomy" id="1843537"/>
    <lineage>
        <taxon>Eukaryota</taxon>
        <taxon>Metazoa</taxon>
        <taxon>Ecdysozoa</taxon>
        <taxon>Arthropoda</taxon>
        <taxon>Crustacea</taxon>
        <taxon>Multicrustacea</taxon>
        <taxon>Malacostraca</taxon>
        <taxon>Eumalacostraca</taxon>
        <taxon>Eucarida</taxon>
        <taxon>Decapoda</taxon>
        <taxon>Pleocyemata</taxon>
        <taxon>Anomura</taxon>
        <taxon>Galatheoidea</taxon>
        <taxon>Porcellanidae</taxon>
        <taxon>Petrolisthes</taxon>
    </lineage>
</organism>
<feature type="region of interest" description="Disordered" evidence="1">
    <location>
        <begin position="14"/>
        <end position="96"/>
    </location>
</feature>
<sequence>MTCVASPCVILHEESNEHLSEAGSEKVKGSNKKDHSRCTKQTRPQQQTPTPLPLKPPAGPGRACNMSHGTPPSLRSVQPRIKKNRSIHLGPAFFHS</sequence>
<name>A0AAE1PL16_9EUCA</name>
<protein>
    <submittedName>
        <fullName evidence="2">Uncharacterized protein</fullName>
    </submittedName>
</protein>
<comment type="caution">
    <text evidence="2">The sequence shown here is derived from an EMBL/GenBank/DDBJ whole genome shotgun (WGS) entry which is preliminary data.</text>
</comment>
<dbReference type="AlphaFoldDB" id="A0AAE1PL16"/>
<feature type="compositionally biased region" description="Basic and acidic residues" evidence="1">
    <location>
        <begin position="14"/>
        <end position="37"/>
    </location>
</feature>
<reference evidence="2" key="1">
    <citation type="submission" date="2023-11" db="EMBL/GenBank/DDBJ databases">
        <title>Genome assemblies of two species of porcelain crab, Petrolisthes cinctipes and Petrolisthes manimaculis (Anomura: Porcellanidae).</title>
        <authorList>
            <person name="Angst P."/>
        </authorList>
    </citation>
    <scope>NUCLEOTIDE SEQUENCE</scope>
    <source>
        <strain evidence="2">PB745_02</strain>
        <tissue evidence="2">Gill</tissue>
    </source>
</reference>
<evidence type="ECO:0000256" key="1">
    <source>
        <dbReference type="SAM" id="MobiDB-lite"/>
    </source>
</evidence>
<evidence type="ECO:0000313" key="3">
    <source>
        <dbReference type="Proteomes" id="UP001292094"/>
    </source>
</evidence>
<accession>A0AAE1PL16</accession>
<dbReference type="EMBL" id="JAWZYT010001727">
    <property type="protein sequence ID" value="KAK4309671.1"/>
    <property type="molecule type" value="Genomic_DNA"/>
</dbReference>
<dbReference type="Proteomes" id="UP001292094">
    <property type="component" value="Unassembled WGS sequence"/>
</dbReference>
<feature type="compositionally biased region" description="Pro residues" evidence="1">
    <location>
        <begin position="50"/>
        <end position="59"/>
    </location>
</feature>
<feature type="compositionally biased region" description="Polar residues" evidence="1">
    <location>
        <begin position="67"/>
        <end position="76"/>
    </location>
</feature>
<keyword evidence="3" id="KW-1185">Reference proteome</keyword>
<gene>
    <name evidence="2" type="ORF">Pmani_018704</name>
</gene>
<proteinExistence type="predicted"/>
<evidence type="ECO:0000313" key="2">
    <source>
        <dbReference type="EMBL" id="KAK4309671.1"/>
    </source>
</evidence>